<evidence type="ECO:0000313" key="2">
    <source>
        <dbReference type="Proteomes" id="UP001464387"/>
    </source>
</evidence>
<accession>A0ABV1YN86</accession>
<dbReference type="EMBL" id="JAMYPJ010000052">
    <property type="protein sequence ID" value="MER8936618.1"/>
    <property type="molecule type" value="Genomic_DNA"/>
</dbReference>
<name>A0ABV1YN86_9HYPH</name>
<organism evidence="1 2">
    <name type="scientific">Mesorhizobium opportunistum</name>
    <dbReference type="NCBI Taxonomy" id="593909"/>
    <lineage>
        <taxon>Bacteria</taxon>
        <taxon>Pseudomonadati</taxon>
        <taxon>Pseudomonadota</taxon>
        <taxon>Alphaproteobacteria</taxon>
        <taxon>Hyphomicrobiales</taxon>
        <taxon>Phyllobacteriaceae</taxon>
        <taxon>Mesorhizobium</taxon>
    </lineage>
</organism>
<reference evidence="1 2" key="1">
    <citation type="journal article" date="2024" name="Proc. Natl. Acad. Sci. U.S.A.">
        <title>The evolutionary genomics of adaptation to stress in wild rhizobium bacteria.</title>
        <authorList>
            <person name="Kehlet-Delgado H."/>
            <person name="Montoya A.P."/>
            <person name="Jensen K.T."/>
            <person name="Wendlandt C.E."/>
            <person name="Dexheimer C."/>
            <person name="Roberts M."/>
            <person name="Torres Martinez L."/>
            <person name="Friesen M.L."/>
            <person name="Griffitts J.S."/>
            <person name="Porter S.S."/>
        </authorList>
    </citation>
    <scope>NUCLEOTIDE SEQUENCE [LARGE SCALE GENOMIC DNA]</scope>
    <source>
        <strain evidence="1 2">M0729</strain>
    </source>
</reference>
<proteinExistence type="predicted"/>
<comment type="caution">
    <text evidence="1">The sequence shown here is derived from an EMBL/GenBank/DDBJ whole genome shotgun (WGS) entry which is preliminary data.</text>
</comment>
<evidence type="ECO:0000313" key="1">
    <source>
        <dbReference type="EMBL" id="MER8936618.1"/>
    </source>
</evidence>
<dbReference type="RefSeq" id="WP_352657682.1">
    <property type="nucleotide sequence ID" value="NZ_JAMYMY010000082.1"/>
</dbReference>
<sequence>MAVHTPISRFATEPFVGVAGFEGPVRAERIKITPGHLAAAIRRVRSGGRRELVMTTLDHDLLIAILDRLKLGKATHACSEALHGNGLRPGLKPFGEEDETPLELGCKRCHARSEAPQGRSAVVGVTRPLCHDDETLLEPGCKGSTDGLNLDPPFLRRCDYHRGDTQLLICVRPPQQIRRAEPLSNINENVQRQIKDTQRRKRLILRLRARLLHWAPCHAPQCPS</sequence>
<gene>
    <name evidence="1" type="ORF">NKI33_27115</name>
</gene>
<keyword evidence="2" id="KW-1185">Reference proteome</keyword>
<protein>
    <submittedName>
        <fullName evidence="1">Uncharacterized protein</fullName>
    </submittedName>
</protein>
<dbReference type="Proteomes" id="UP001464387">
    <property type="component" value="Unassembled WGS sequence"/>
</dbReference>